<gene>
    <name evidence="1" type="ORF">U27_04036</name>
</gene>
<name>A0A081BXL7_VECG1</name>
<dbReference type="HOGENOM" id="CLU_2217834_0_0_0"/>
<keyword evidence="2" id="KW-1185">Reference proteome</keyword>
<dbReference type="AlphaFoldDB" id="A0A081BXL7"/>
<dbReference type="Proteomes" id="UP000030661">
    <property type="component" value="Unassembled WGS sequence"/>
</dbReference>
<dbReference type="EMBL" id="DF820465">
    <property type="protein sequence ID" value="GAK57072.1"/>
    <property type="molecule type" value="Genomic_DNA"/>
</dbReference>
<organism evidence="1 2">
    <name type="scientific">Vecturithrix granuli</name>
    <dbReference type="NCBI Taxonomy" id="1499967"/>
    <lineage>
        <taxon>Bacteria</taxon>
        <taxon>Candidatus Moduliflexota</taxon>
        <taxon>Candidatus Vecturitrichia</taxon>
        <taxon>Candidatus Vecturitrichales</taxon>
        <taxon>Candidatus Vecturitrichaceae</taxon>
        <taxon>Candidatus Vecturithrix</taxon>
    </lineage>
</organism>
<evidence type="ECO:0000313" key="2">
    <source>
        <dbReference type="Proteomes" id="UP000030661"/>
    </source>
</evidence>
<proteinExistence type="predicted"/>
<reference evidence="1 2" key="1">
    <citation type="journal article" date="2015" name="PeerJ">
        <title>First genomic representation of candidate bacterial phylum KSB3 points to enhanced environmental sensing as a trigger of wastewater bulking.</title>
        <authorList>
            <person name="Sekiguchi Y."/>
            <person name="Ohashi A."/>
            <person name="Parks D.H."/>
            <person name="Yamauchi T."/>
            <person name="Tyson G.W."/>
            <person name="Hugenholtz P."/>
        </authorList>
    </citation>
    <scope>NUCLEOTIDE SEQUENCE [LARGE SCALE GENOMIC DNA]</scope>
</reference>
<evidence type="ECO:0000313" key="1">
    <source>
        <dbReference type="EMBL" id="GAK57072.1"/>
    </source>
</evidence>
<accession>A0A081BXL7</accession>
<protein>
    <submittedName>
        <fullName evidence="1">Uncharacterized protein</fullName>
    </submittedName>
</protein>
<sequence length="106" mass="11914">MHRISDLRGLPGAFPLLPKKDGIDRNGFQRLVDFVNNKIACYQIPLIKPGAQAGVIVQVMGDVLDRRAVLAVKTEKHIIGFLAFRHNILSFLSMARDKKFRGLCRT</sequence>